<feature type="transmembrane region" description="Helical" evidence="8">
    <location>
        <begin position="358"/>
        <end position="377"/>
    </location>
</feature>
<feature type="transmembrane region" description="Helical" evidence="8">
    <location>
        <begin position="205"/>
        <end position="229"/>
    </location>
</feature>
<dbReference type="Pfam" id="PF13231">
    <property type="entry name" value="PMT_2"/>
    <property type="match status" value="1"/>
</dbReference>
<evidence type="ECO:0000259" key="9">
    <source>
        <dbReference type="Pfam" id="PF13231"/>
    </source>
</evidence>
<reference evidence="10 11" key="1">
    <citation type="submission" date="2019-02" db="EMBL/GenBank/DDBJ databases">
        <authorList>
            <consortium name="Pathogen Informatics"/>
        </authorList>
    </citation>
    <scope>NUCLEOTIDE SEQUENCE [LARGE SCALE GENOMIC DNA]</scope>
    <source>
        <strain evidence="10 11">3012STDY7103891</strain>
    </source>
</reference>
<evidence type="ECO:0000313" key="11">
    <source>
        <dbReference type="Proteomes" id="UP000330809"/>
    </source>
</evidence>
<evidence type="ECO:0000256" key="3">
    <source>
        <dbReference type="ARBA" id="ARBA00022676"/>
    </source>
</evidence>
<feature type="domain" description="Glycosyltransferase RgtA/B/C/D-like" evidence="9">
    <location>
        <begin position="82"/>
        <end position="218"/>
    </location>
</feature>
<protein>
    <submittedName>
        <fullName evidence="10">Glycosyltransferase</fullName>
    </submittedName>
</protein>
<proteinExistence type="predicted"/>
<feature type="transmembrane region" description="Helical" evidence="8">
    <location>
        <begin position="256"/>
        <end position="279"/>
    </location>
</feature>
<evidence type="ECO:0000256" key="5">
    <source>
        <dbReference type="ARBA" id="ARBA00022692"/>
    </source>
</evidence>
<sequence length="454" mass="51068">MKALKDVTFKYPCSVIFIMSFFLFAALQYRPAVLNYTTRFVDFAHYMFQNGLTLFPISDDLQPYPDYTVTHTLLVYLISLPFGQVSLLSLATPFCIAAALTLVFIYKLGERQEKKWGAYGVVFALFTWSFLDGVNSLSMDIYPALFTVICFYLACAGDEHKQTSRLLLILAALALGFAFRGPVGLIVPASVVASYYLLSRQWRRLVVFCLLAGLVLGAALLLLIAAAYAQGGHAFLQEVLVKQGLGRFDSNQAPRYYFYFSAGLLTYGVTVFIALNVIIRKGKDFFAPSPLPSTSMLLYLSAWFLVVVVLLTIPSAKKARYILSITPAISLLAAYIFVDRSQRFANTRDKLLKFCLRLPVIGLGMLLFAFIYSHFAASPVQPNYLGAMTGLIILAAARPWMESRLYSHPHREFLTFSFGAATFLVLDMFFFNAITYHLELANEPTPKFLPYWFW</sequence>
<feature type="transmembrane region" description="Helical" evidence="8">
    <location>
        <begin position="166"/>
        <end position="198"/>
    </location>
</feature>
<evidence type="ECO:0000256" key="8">
    <source>
        <dbReference type="SAM" id="Phobius"/>
    </source>
</evidence>
<dbReference type="InterPro" id="IPR050297">
    <property type="entry name" value="LipidA_mod_glycosyltrf_83"/>
</dbReference>
<evidence type="ECO:0000256" key="6">
    <source>
        <dbReference type="ARBA" id="ARBA00022989"/>
    </source>
</evidence>
<feature type="transmembrane region" description="Helical" evidence="8">
    <location>
        <begin position="413"/>
        <end position="434"/>
    </location>
</feature>
<comment type="subcellular location">
    <subcellularLocation>
        <location evidence="1">Cell membrane</location>
        <topology evidence="1">Multi-pass membrane protein</topology>
    </subcellularLocation>
</comment>
<dbReference type="RefSeq" id="WP_133144326.1">
    <property type="nucleotide sequence ID" value="NZ_CAACYJ010000027.1"/>
</dbReference>
<keyword evidence="5 8" id="KW-0812">Transmembrane</keyword>
<dbReference type="Proteomes" id="UP000330809">
    <property type="component" value="Unassembled WGS sequence"/>
</dbReference>
<dbReference type="GO" id="GO:0005886">
    <property type="term" value="C:plasma membrane"/>
    <property type="evidence" value="ECO:0007669"/>
    <property type="project" value="UniProtKB-SubCell"/>
</dbReference>
<feature type="transmembrane region" description="Helical" evidence="8">
    <location>
        <begin position="319"/>
        <end position="338"/>
    </location>
</feature>
<feature type="transmembrane region" description="Helical" evidence="8">
    <location>
        <begin position="12"/>
        <end position="29"/>
    </location>
</feature>
<keyword evidence="4 10" id="KW-0808">Transferase</keyword>
<keyword evidence="2" id="KW-1003">Cell membrane</keyword>
<evidence type="ECO:0000256" key="1">
    <source>
        <dbReference type="ARBA" id="ARBA00004651"/>
    </source>
</evidence>
<feature type="transmembrane region" description="Helical" evidence="8">
    <location>
        <begin position="383"/>
        <end position="401"/>
    </location>
</feature>
<name>A0A449IJT8_PSEFR</name>
<keyword evidence="3" id="KW-0328">Glycosyltransferase</keyword>
<keyword evidence="7 8" id="KW-0472">Membrane</keyword>
<dbReference type="GO" id="GO:0016763">
    <property type="term" value="F:pentosyltransferase activity"/>
    <property type="evidence" value="ECO:0007669"/>
    <property type="project" value="TreeGrafter"/>
</dbReference>
<feature type="transmembrane region" description="Helical" evidence="8">
    <location>
        <begin position="118"/>
        <end position="137"/>
    </location>
</feature>
<organism evidence="10 11">
    <name type="scientific">Pseudomonas fragi</name>
    <dbReference type="NCBI Taxonomy" id="296"/>
    <lineage>
        <taxon>Bacteria</taxon>
        <taxon>Pseudomonadati</taxon>
        <taxon>Pseudomonadota</taxon>
        <taxon>Gammaproteobacteria</taxon>
        <taxon>Pseudomonadales</taxon>
        <taxon>Pseudomonadaceae</taxon>
        <taxon>Pseudomonas</taxon>
    </lineage>
</organism>
<dbReference type="EMBL" id="CAACYJ010000027">
    <property type="protein sequence ID" value="VFB19698.1"/>
    <property type="molecule type" value="Genomic_DNA"/>
</dbReference>
<dbReference type="PANTHER" id="PTHR33908:SF11">
    <property type="entry name" value="MEMBRANE PROTEIN"/>
    <property type="match status" value="1"/>
</dbReference>
<feature type="transmembrane region" description="Helical" evidence="8">
    <location>
        <begin position="291"/>
        <end position="313"/>
    </location>
</feature>
<evidence type="ECO:0000256" key="2">
    <source>
        <dbReference type="ARBA" id="ARBA00022475"/>
    </source>
</evidence>
<evidence type="ECO:0000256" key="7">
    <source>
        <dbReference type="ARBA" id="ARBA00023136"/>
    </source>
</evidence>
<evidence type="ECO:0000256" key="4">
    <source>
        <dbReference type="ARBA" id="ARBA00022679"/>
    </source>
</evidence>
<gene>
    <name evidence="10" type="ORF">NCTC10754_02295</name>
</gene>
<dbReference type="InterPro" id="IPR038731">
    <property type="entry name" value="RgtA/B/C-like"/>
</dbReference>
<dbReference type="AlphaFoldDB" id="A0A449IJT8"/>
<dbReference type="GO" id="GO:0009103">
    <property type="term" value="P:lipopolysaccharide biosynthetic process"/>
    <property type="evidence" value="ECO:0007669"/>
    <property type="project" value="UniProtKB-ARBA"/>
</dbReference>
<keyword evidence="6 8" id="KW-1133">Transmembrane helix</keyword>
<feature type="transmembrane region" description="Helical" evidence="8">
    <location>
        <begin position="73"/>
        <end position="106"/>
    </location>
</feature>
<dbReference type="PANTHER" id="PTHR33908">
    <property type="entry name" value="MANNOSYLTRANSFERASE YKCB-RELATED"/>
    <property type="match status" value="1"/>
</dbReference>
<accession>A0A449IJT8</accession>
<evidence type="ECO:0000313" key="10">
    <source>
        <dbReference type="EMBL" id="VFB19698.1"/>
    </source>
</evidence>